<evidence type="ECO:0000313" key="2">
    <source>
        <dbReference type="Proteomes" id="UP001143674"/>
    </source>
</evidence>
<dbReference type="Proteomes" id="UP001143674">
    <property type="component" value="Unassembled WGS sequence"/>
</dbReference>
<dbReference type="InterPro" id="IPR010260">
    <property type="entry name" value="AlpA"/>
</dbReference>
<dbReference type="EMBL" id="JAIVEX010000005">
    <property type="protein sequence ID" value="MDB0522404.1"/>
    <property type="molecule type" value="Genomic_DNA"/>
</dbReference>
<protein>
    <submittedName>
        <fullName evidence="1">AlpA family transcriptional regulator</fullName>
    </submittedName>
</protein>
<sequence length="132" mass="14615">MSGLVVKRVPTTRIDCRYLPSLGNFIPLDAHPGSTTDIQFYGVQMKYHRAHAHVTASTPSALVPPVSEEGAAERFLRLPEVMSTCGLARSSIYEKVANGDFPQPVRLTRCCVAWVDSEIRQWMAARIAARQS</sequence>
<organism evidence="1 2">
    <name type="scientific">Ralstonia solanacearum</name>
    <name type="common">Pseudomonas solanacearum</name>
    <dbReference type="NCBI Taxonomy" id="305"/>
    <lineage>
        <taxon>Bacteria</taxon>
        <taxon>Pseudomonadati</taxon>
        <taxon>Pseudomonadota</taxon>
        <taxon>Betaproteobacteria</taxon>
        <taxon>Burkholderiales</taxon>
        <taxon>Burkholderiaceae</taxon>
        <taxon>Ralstonia</taxon>
        <taxon>Ralstonia solanacearum species complex</taxon>
    </lineage>
</organism>
<dbReference type="PANTHER" id="PTHR36154">
    <property type="entry name" value="DNA-BINDING TRANSCRIPTIONAL ACTIVATOR ALPA"/>
    <property type="match status" value="1"/>
</dbReference>
<proteinExistence type="predicted"/>
<evidence type="ECO:0000313" key="1">
    <source>
        <dbReference type="EMBL" id="MDB0522404.1"/>
    </source>
</evidence>
<comment type="caution">
    <text evidence="1">The sequence shown here is derived from an EMBL/GenBank/DDBJ whole genome shotgun (WGS) entry which is preliminary data.</text>
</comment>
<dbReference type="PANTHER" id="PTHR36154:SF1">
    <property type="entry name" value="DNA-BINDING TRANSCRIPTIONAL ACTIVATOR ALPA"/>
    <property type="match status" value="1"/>
</dbReference>
<dbReference type="InterPro" id="IPR052931">
    <property type="entry name" value="Prophage_regulatory_activator"/>
</dbReference>
<dbReference type="AlphaFoldDB" id="A0AAE3T5M1"/>
<dbReference type="Pfam" id="PF05930">
    <property type="entry name" value="Phage_AlpA"/>
    <property type="match status" value="1"/>
</dbReference>
<reference evidence="1" key="1">
    <citation type="submission" date="2021-09" db="EMBL/GenBank/DDBJ databases">
        <title>Genomic analysis of Ralstonia spp.</title>
        <authorList>
            <person name="Aburjaile F."/>
            <person name="Ariute J.C."/>
            <person name="Pais A.K.L."/>
            <person name="Albuquerque G.M.R."/>
            <person name="Silva A.M.F."/>
            <person name="Brenig B."/>
            <person name="Azevedo V."/>
            <person name="Matiuzzi M."/>
            <person name="Ramos R."/>
            <person name="Goes-Neto A."/>
            <person name="Soares S."/>
            <person name="Iseppon A.M.B."/>
            <person name="Souza E."/>
            <person name="Gama M."/>
        </authorList>
    </citation>
    <scope>NUCLEOTIDE SEQUENCE</scope>
    <source>
        <strain evidence="1">B4</strain>
    </source>
</reference>
<dbReference type="RefSeq" id="WP_230585471.1">
    <property type="nucleotide sequence ID" value="NZ_CDRX01000001.1"/>
</dbReference>
<name>A0AAE3T5M1_RALSL</name>
<gene>
    <name evidence="1" type="ORF">LBW55_12400</name>
</gene>
<accession>A0AAE3T5M1</accession>
<dbReference type="Gene3D" id="1.10.238.160">
    <property type="match status" value="1"/>
</dbReference>